<dbReference type="RefSeq" id="WP_201369890.1">
    <property type="nucleotide sequence ID" value="NZ_BNJG01000001.1"/>
</dbReference>
<name>A0ABQ3UK26_9CHLR</name>
<dbReference type="GO" id="GO:0016740">
    <property type="term" value="F:transferase activity"/>
    <property type="evidence" value="ECO:0007669"/>
    <property type="project" value="UniProtKB-KW"/>
</dbReference>
<keyword evidence="2 3" id="KW-0808">Transferase</keyword>
<dbReference type="InterPro" id="IPR051199">
    <property type="entry name" value="LPS_LOS_Heptosyltrfase"/>
</dbReference>
<dbReference type="PANTHER" id="PTHR30160">
    <property type="entry name" value="TETRAACYLDISACCHARIDE 4'-KINASE-RELATED"/>
    <property type="match status" value="1"/>
</dbReference>
<evidence type="ECO:0000256" key="1">
    <source>
        <dbReference type="ARBA" id="ARBA00022676"/>
    </source>
</evidence>
<accession>A0ABQ3UK26</accession>
<comment type="caution">
    <text evidence="3">The sequence shown here is derived from an EMBL/GenBank/DDBJ whole genome shotgun (WGS) entry which is preliminary data.</text>
</comment>
<dbReference type="Gene3D" id="3.40.50.2000">
    <property type="entry name" value="Glycogen Phosphorylase B"/>
    <property type="match status" value="2"/>
</dbReference>
<proteinExistence type="predicted"/>
<dbReference type="Pfam" id="PF01075">
    <property type="entry name" value="Glyco_transf_9"/>
    <property type="match status" value="1"/>
</dbReference>
<gene>
    <name evidence="3" type="ORF">KSB_15160</name>
</gene>
<keyword evidence="1" id="KW-0328">Glycosyltransferase</keyword>
<dbReference type="CDD" id="cd03789">
    <property type="entry name" value="GT9_LPS_heptosyltransferase"/>
    <property type="match status" value="1"/>
</dbReference>
<dbReference type="EMBL" id="BNJG01000001">
    <property type="protein sequence ID" value="GHO53041.1"/>
    <property type="molecule type" value="Genomic_DNA"/>
</dbReference>
<dbReference type="SUPFAM" id="SSF53756">
    <property type="entry name" value="UDP-Glycosyltransferase/glycogen phosphorylase"/>
    <property type="match status" value="1"/>
</dbReference>
<protein>
    <submittedName>
        <fullName evidence="3">Glycosyl transferase</fullName>
    </submittedName>
</protein>
<organism evidence="3 4">
    <name type="scientific">Ktedonobacter robiniae</name>
    <dbReference type="NCBI Taxonomy" id="2778365"/>
    <lineage>
        <taxon>Bacteria</taxon>
        <taxon>Bacillati</taxon>
        <taxon>Chloroflexota</taxon>
        <taxon>Ktedonobacteria</taxon>
        <taxon>Ktedonobacterales</taxon>
        <taxon>Ktedonobacteraceae</taxon>
        <taxon>Ktedonobacter</taxon>
    </lineage>
</organism>
<keyword evidence="4" id="KW-1185">Reference proteome</keyword>
<dbReference type="Proteomes" id="UP000654345">
    <property type="component" value="Unassembled WGS sequence"/>
</dbReference>
<evidence type="ECO:0000256" key="2">
    <source>
        <dbReference type="ARBA" id="ARBA00022679"/>
    </source>
</evidence>
<evidence type="ECO:0000313" key="3">
    <source>
        <dbReference type="EMBL" id="GHO53041.1"/>
    </source>
</evidence>
<evidence type="ECO:0000313" key="4">
    <source>
        <dbReference type="Proteomes" id="UP000654345"/>
    </source>
</evidence>
<sequence>MHICIIRPGALGDTLLALPAIQALREHETIERVTFVGQAAFAPLLLATSLVTSYLDYEDTCWSQLFLPQGIRHPELRALLADCQLVVCWLRDPDGLIAQNLRATTPGRVVVTSGRPGEHAGMHTSTYLASTLGLTLPDEPRLTLVPSTTPQVEATSRFFAIHPGSGGAHKCWSIQGYAEVIQALWRRDIPVLLLAGPADTDRLAELRQLLSTPPPGLLTLLENAPLLQIAHALQHCRAYLGNDSGVTHLAALLGIPTTALFIASDPHTWHPLGRSVQIIAAQELGVLSVSEVLTALESFLI</sequence>
<reference evidence="3 4" key="1">
    <citation type="journal article" date="2021" name="Int. J. Syst. Evol. Microbiol.">
        <title>Reticulibacter mediterranei gen. nov., sp. nov., within the new family Reticulibacteraceae fam. nov., and Ktedonospora formicarum gen. nov., sp. nov., Ktedonobacter robiniae sp. nov., Dictyobacter formicarum sp. nov. and Dictyobacter arantiisoli sp. nov., belonging to the class Ktedonobacteria.</title>
        <authorList>
            <person name="Yabe S."/>
            <person name="Zheng Y."/>
            <person name="Wang C.M."/>
            <person name="Sakai Y."/>
            <person name="Abe K."/>
            <person name="Yokota A."/>
            <person name="Donadio S."/>
            <person name="Cavaletti L."/>
            <person name="Monciardini P."/>
        </authorList>
    </citation>
    <scope>NUCLEOTIDE SEQUENCE [LARGE SCALE GENOMIC DNA]</scope>
    <source>
        <strain evidence="3 4">SOSP1-30</strain>
    </source>
</reference>
<dbReference type="InterPro" id="IPR002201">
    <property type="entry name" value="Glyco_trans_9"/>
</dbReference>